<dbReference type="PANTHER" id="PTHR11562:SF17">
    <property type="entry name" value="RE54080P-RELATED"/>
    <property type="match status" value="1"/>
</dbReference>
<dbReference type="Pfam" id="PF16916">
    <property type="entry name" value="ZT_dimer"/>
    <property type="match status" value="1"/>
</dbReference>
<organism evidence="11">
    <name type="scientific">hydrothermal vent metagenome</name>
    <dbReference type="NCBI Taxonomy" id="652676"/>
    <lineage>
        <taxon>unclassified sequences</taxon>
        <taxon>metagenomes</taxon>
        <taxon>ecological metagenomes</taxon>
    </lineage>
</organism>
<dbReference type="InterPro" id="IPR002524">
    <property type="entry name" value="Cation_efflux"/>
</dbReference>
<evidence type="ECO:0000256" key="5">
    <source>
        <dbReference type="ARBA" id="ARBA00022989"/>
    </source>
</evidence>
<dbReference type="EMBL" id="UOFY01000017">
    <property type="protein sequence ID" value="VAX07504.1"/>
    <property type="molecule type" value="Genomic_DNA"/>
</dbReference>
<evidence type="ECO:0000256" key="1">
    <source>
        <dbReference type="ARBA" id="ARBA00004141"/>
    </source>
</evidence>
<feature type="transmembrane region" description="Helical" evidence="8">
    <location>
        <begin position="178"/>
        <end position="195"/>
    </location>
</feature>
<evidence type="ECO:0000256" key="2">
    <source>
        <dbReference type="ARBA" id="ARBA00008873"/>
    </source>
</evidence>
<dbReference type="SUPFAM" id="SSF161111">
    <property type="entry name" value="Cation efflux protein transmembrane domain-like"/>
    <property type="match status" value="1"/>
</dbReference>
<protein>
    <submittedName>
        <fullName evidence="11">Cobalt-zinc-cadmium resistance protein CzcD</fullName>
    </submittedName>
</protein>
<keyword evidence="4 8" id="KW-0812">Transmembrane</keyword>
<dbReference type="InterPro" id="IPR050681">
    <property type="entry name" value="CDF/SLC30A"/>
</dbReference>
<keyword evidence="3" id="KW-0813">Transport</keyword>
<feature type="transmembrane region" description="Helical" evidence="8">
    <location>
        <begin position="154"/>
        <end position="172"/>
    </location>
</feature>
<name>A0A3B1B645_9ZZZZ</name>
<dbReference type="InterPro" id="IPR058533">
    <property type="entry name" value="Cation_efflux_TM"/>
</dbReference>
<dbReference type="Pfam" id="PF01545">
    <property type="entry name" value="Cation_efflux"/>
    <property type="match status" value="1"/>
</dbReference>
<dbReference type="Gene3D" id="1.20.1510.10">
    <property type="entry name" value="Cation efflux protein transmembrane domain"/>
    <property type="match status" value="1"/>
</dbReference>
<feature type="transmembrane region" description="Helical" evidence="8">
    <location>
        <begin position="14"/>
        <end position="34"/>
    </location>
</feature>
<dbReference type="InterPro" id="IPR027470">
    <property type="entry name" value="Cation_efflux_CTD"/>
</dbReference>
<evidence type="ECO:0000256" key="6">
    <source>
        <dbReference type="ARBA" id="ARBA00023065"/>
    </source>
</evidence>
<keyword evidence="6" id="KW-0406">Ion transport</keyword>
<dbReference type="GO" id="GO:0005385">
    <property type="term" value="F:zinc ion transmembrane transporter activity"/>
    <property type="evidence" value="ECO:0007669"/>
    <property type="project" value="TreeGrafter"/>
</dbReference>
<keyword evidence="7 8" id="KW-0472">Membrane</keyword>
<proteinExistence type="inferred from homology"/>
<comment type="similarity">
    <text evidence="2">Belongs to the cation diffusion facilitator (CDF) transporter (TC 2.A.4) family. SLC30A subfamily.</text>
</comment>
<dbReference type="InterPro" id="IPR027469">
    <property type="entry name" value="Cation_efflux_TMD_sf"/>
</dbReference>
<dbReference type="AlphaFoldDB" id="A0A3B1B645"/>
<reference evidence="11" key="1">
    <citation type="submission" date="2018-06" db="EMBL/GenBank/DDBJ databases">
        <authorList>
            <person name="Zhirakovskaya E."/>
        </authorList>
    </citation>
    <scope>NUCLEOTIDE SEQUENCE</scope>
</reference>
<feature type="domain" description="Cation efflux protein cytoplasmic" evidence="10">
    <location>
        <begin position="208"/>
        <end position="269"/>
    </location>
</feature>
<comment type="subcellular location">
    <subcellularLocation>
        <location evidence="1">Membrane</location>
        <topology evidence="1">Multi-pass membrane protein</topology>
    </subcellularLocation>
</comment>
<feature type="transmembrane region" description="Helical" evidence="8">
    <location>
        <begin position="81"/>
        <end position="103"/>
    </location>
</feature>
<evidence type="ECO:0000259" key="9">
    <source>
        <dbReference type="Pfam" id="PF01545"/>
    </source>
</evidence>
<dbReference type="NCBIfam" id="TIGR01297">
    <property type="entry name" value="CDF"/>
    <property type="match status" value="1"/>
</dbReference>
<dbReference type="PANTHER" id="PTHR11562">
    <property type="entry name" value="CATION EFFLUX PROTEIN/ ZINC TRANSPORTER"/>
    <property type="match status" value="1"/>
</dbReference>
<feature type="domain" description="Cation efflux protein transmembrane" evidence="9">
    <location>
        <begin position="17"/>
        <end position="202"/>
    </location>
</feature>
<evidence type="ECO:0000259" key="10">
    <source>
        <dbReference type="Pfam" id="PF16916"/>
    </source>
</evidence>
<evidence type="ECO:0000256" key="3">
    <source>
        <dbReference type="ARBA" id="ARBA00022448"/>
    </source>
</evidence>
<evidence type="ECO:0000256" key="8">
    <source>
        <dbReference type="SAM" id="Phobius"/>
    </source>
</evidence>
<sequence>MSDHGHHHGISTRIGWAFALNFFFTIIEFIGGWLTNSTAIMADAVHDLGDTLSIGMGWILGRLSITKSSPEFTYGYYRLSLLSALINALVLVAGSIWVLSAAIPRLASPVMPHSQGMFGLAVLGVLVNGFAAYKLSHGKTLNEQVLNWHLLEDVLGWVAVLIVSVALMFFDWPILDPLLSIAFTLFILFNVIKNLKQTLNIFLQAVPDKKLWNVIHQKLLSISHVVEVHYLHLWSLDGERHVLTAHLVLDVPINAEIQEYLKQDLKQSLNSFNLAHTTFEFEQSAESCRDGHRIK</sequence>
<accession>A0A3B1B645</accession>
<feature type="transmembrane region" description="Helical" evidence="8">
    <location>
        <begin position="115"/>
        <end position="133"/>
    </location>
</feature>
<evidence type="ECO:0000256" key="4">
    <source>
        <dbReference type="ARBA" id="ARBA00022692"/>
    </source>
</evidence>
<keyword evidence="5 8" id="KW-1133">Transmembrane helix</keyword>
<gene>
    <name evidence="11" type="ORF">MNBD_GAMMA25-373</name>
</gene>
<dbReference type="InterPro" id="IPR036837">
    <property type="entry name" value="Cation_efflux_CTD_sf"/>
</dbReference>
<dbReference type="SUPFAM" id="SSF160240">
    <property type="entry name" value="Cation efflux protein cytoplasmic domain-like"/>
    <property type="match status" value="1"/>
</dbReference>
<evidence type="ECO:0000313" key="11">
    <source>
        <dbReference type="EMBL" id="VAX07504.1"/>
    </source>
</evidence>
<evidence type="ECO:0000256" key="7">
    <source>
        <dbReference type="ARBA" id="ARBA00023136"/>
    </source>
</evidence>
<dbReference type="GO" id="GO:0005886">
    <property type="term" value="C:plasma membrane"/>
    <property type="evidence" value="ECO:0007669"/>
    <property type="project" value="TreeGrafter"/>
</dbReference>